<dbReference type="EMBL" id="OU015566">
    <property type="protein sequence ID" value="CAG5104884.1"/>
    <property type="molecule type" value="Genomic_DNA"/>
</dbReference>
<organism evidence="1 2">
    <name type="scientific">Oikopleura dioica</name>
    <name type="common">Tunicate</name>
    <dbReference type="NCBI Taxonomy" id="34765"/>
    <lineage>
        <taxon>Eukaryota</taxon>
        <taxon>Metazoa</taxon>
        <taxon>Chordata</taxon>
        <taxon>Tunicata</taxon>
        <taxon>Appendicularia</taxon>
        <taxon>Copelata</taxon>
        <taxon>Oikopleuridae</taxon>
        <taxon>Oikopleura</taxon>
    </lineage>
</organism>
<dbReference type="Proteomes" id="UP001158576">
    <property type="component" value="Chromosome 1"/>
</dbReference>
<evidence type="ECO:0000313" key="2">
    <source>
        <dbReference type="Proteomes" id="UP001158576"/>
    </source>
</evidence>
<reference evidence="1 2" key="1">
    <citation type="submission" date="2021-04" db="EMBL/GenBank/DDBJ databases">
        <authorList>
            <person name="Bliznina A."/>
        </authorList>
    </citation>
    <scope>NUCLEOTIDE SEQUENCE [LARGE SCALE GENOMIC DNA]</scope>
</reference>
<evidence type="ECO:0000313" key="1">
    <source>
        <dbReference type="EMBL" id="CAG5104884.1"/>
    </source>
</evidence>
<dbReference type="Gene3D" id="2.120.10.80">
    <property type="entry name" value="Kelch-type beta propeller"/>
    <property type="match status" value="1"/>
</dbReference>
<name>A0ABN7SNJ0_OIKDI</name>
<keyword evidence="2" id="KW-1185">Reference proteome</keyword>
<gene>
    <name evidence="1" type="ORF">OKIOD_LOCUS10401</name>
</gene>
<proteinExistence type="predicted"/>
<dbReference type="InterPro" id="IPR011043">
    <property type="entry name" value="Gal_Oxase/kelch_b-propeller"/>
</dbReference>
<sequence>MYFVWILLIPALEALRPTPRANCPDEELALKCETYCYKDYVTCKDSCESSGCERECSSTYTRCFHACPCFSDCPLGCVDCANSICTCVSPQENNSLYKQCIDEVTTEFTGCVKSCTASQTCYDGCYATFAESSEKCPCNAKCELGCPCDDGYKCQPFITLICQYRTSYNLKHFGYVISADGHYKENRFYNSPQGSTPFLQNAGHALLNGQMMIYGGNQDLKKIGRVDGCNLRDTGKRLINDFYSNDGALVTVPEVHEETILCDGFSAKSCESFDGTTSLAISEMKEMHQSSCMALYNFKAIIIAGYTNGVEVLSVSGWQSEAEHPEGRLFGLSCASIDGGVLTIGGYNYSYTKTVYLFKNGKWTSVGELKNNFYKGSMMMFNDYFIAFDGDSNDNQVERAEWNGTHVTSSQTLFSHESFCIRPITFESDPDQCSEFCSNDFCYV</sequence>
<dbReference type="InterPro" id="IPR015915">
    <property type="entry name" value="Kelch-typ_b-propeller"/>
</dbReference>
<accession>A0ABN7SNJ0</accession>
<protein>
    <submittedName>
        <fullName evidence="1">Oidioi.mRNA.OKI2018_I69.chr1.g1636.t1.cds</fullName>
    </submittedName>
</protein>
<dbReference type="SUPFAM" id="SSF50965">
    <property type="entry name" value="Galactose oxidase, central domain"/>
    <property type="match status" value="1"/>
</dbReference>